<evidence type="ECO:0000313" key="5">
    <source>
        <dbReference type="Proteomes" id="UP000784064"/>
    </source>
</evidence>
<evidence type="ECO:0000313" key="2">
    <source>
        <dbReference type="EMBL" id="MBM9913092.1"/>
    </source>
</evidence>
<proteinExistence type="predicted"/>
<protein>
    <submittedName>
        <fullName evidence="2">Uncharacterized protein</fullName>
    </submittedName>
</protein>
<gene>
    <name evidence="2" type="ORF">JJW18_06380</name>
    <name evidence="3" type="ORF">JJW19_20650</name>
</gene>
<reference evidence="2" key="2">
    <citation type="submission" date="2021-01" db="EMBL/GenBank/DDBJ databases">
        <authorList>
            <person name="Yu Y."/>
        </authorList>
    </citation>
    <scope>NUCLEOTIDE SEQUENCE</scope>
    <source>
        <strain evidence="2">As-5</strain>
        <strain evidence="3">As-6</strain>
    </source>
</reference>
<organism evidence="2 5">
    <name type="scientific">Stenotrophomonas lactitubi</name>
    <dbReference type="NCBI Taxonomy" id="2045214"/>
    <lineage>
        <taxon>Bacteria</taxon>
        <taxon>Pseudomonadati</taxon>
        <taxon>Pseudomonadota</taxon>
        <taxon>Gammaproteobacteria</taxon>
        <taxon>Lysobacterales</taxon>
        <taxon>Lysobacteraceae</taxon>
        <taxon>Stenotrophomonas</taxon>
    </lineage>
</organism>
<dbReference type="AlphaFoldDB" id="A0AAW4GEH3"/>
<dbReference type="Proteomes" id="UP000784064">
    <property type="component" value="Unassembled WGS sequence"/>
</dbReference>
<accession>A0AAW4GEH3</accession>
<sequence length="209" mass="22431">MRAVRAVVASAALALLVGCGSTSPPAEAPRLLTRAEADARNVVPFTRGVRLDKAGRIVDVTFDAPAVVDPQMSWLKLGLRLHGAEQKPVSQATENLRQGVLQARIVLQRLDGSGAKIIPLSRPSSGGRSMQVLPEGGYVERLSPGGVDSYPLEQAGLKSKDVFYLVLQIADAGLIDAGRYRVTLDLLEDRPDLEDVQPEFIAAYYSLGK</sequence>
<dbReference type="RefSeq" id="WP_205405477.1">
    <property type="nucleotide sequence ID" value="NZ_JAFFTA010000009.1"/>
</dbReference>
<dbReference type="Proteomes" id="UP000749453">
    <property type="component" value="Unassembled WGS sequence"/>
</dbReference>
<feature type="chain" id="PRO_5043542935" evidence="1">
    <location>
        <begin position="29"/>
        <end position="209"/>
    </location>
</feature>
<name>A0AAW4GEH3_9GAMM</name>
<dbReference type="EMBL" id="JAFFTA010000009">
    <property type="protein sequence ID" value="MBM9913092.1"/>
    <property type="molecule type" value="Genomic_DNA"/>
</dbReference>
<reference evidence="4" key="1">
    <citation type="submission" date="2021-01" db="EMBL/GenBank/DDBJ databases">
        <title>Stenotrophomonas maltophilia.</title>
        <authorList>
            <person name="Yu Y."/>
        </authorList>
    </citation>
    <scope>NUCLEOTIDE SEQUENCE [LARGE SCALE GENOMIC DNA]</scope>
    <source>
        <strain evidence="4">As-6</strain>
    </source>
</reference>
<keyword evidence="1" id="KW-0732">Signal</keyword>
<dbReference type="EMBL" id="JAFFTB010000041">
    <property type="protein sequence ID" value="MBM9940549.1"/>
    <property type="molecule type" value="Genomic_DNA"/>
</dbReference>
<keyword evidence="4" id="KW-1185">Reference proteome</keyword>
<feature type="signal peptide" evidence="1">
    <location>
        <begin position="1"/>
        <end position="28"/>
    </location>
</feature>
<dbReference type="PROSITE" id="PS51257">
    <property type="entry name" value="PROKAR_LIPOPROTEIN"/>
    <property type="match status" value="1"/>
</dbReference>
<evidence type="ECO:0000256" key="1">
    <source>
        <dbReference type="SAM" id="SignalP"/>
    </source>
</evidence>
<evidence type="ECO:0000313" key="4">
    <source>
        <dbReference type="Proteomes" id="UP000749453"/>
    </source>
</evidence>
<comment type="caution">
    <text evidence="2">The sequence shown here is derived from an EMBL/GenBank/DDBJ whole genome shotgun (WGS) entry which is preliminary data.</text>
</comment>
<evidence type="ECO:0000313" key="3">
    <source>
        <dbReference type="EMBL" id="MBM9940549.1"/>
    </source>
</evidence>